<dbReference type="EMBL" id="CAJOBJ010332000">
    <property type="protein sequence ID" value="CAF5184095.1"/>
    <property type="molecule type" value="Genomic_DNA"/>
</dbReference>
<gene>
    <name evidence="1" type="ORF">GIL414_LOCUS70334</name>
</gene>
<protein>
    <submittedName>
        <fullName evidence="1">Uncharacterized protein</fullName>
    </submittedName>
</protein>
<accession>A0A8S3HM78</accession>
<dbReference type="AlphaFoldDB" id="A0A8S3HM78"/>
<organism evidence="1 2">
    <name type="scientific">Rotaria magnacalcarata</name>
    <dbReference type="NCBI Taxonomy" id="392030"/>
    <lineage>
        <taxon>Eukaryota</taxon>
        <taxon>Metazoa</taxon>
        <taxon>Spiralia</taxon>
        <taxon>Gnathifera</taxon>
        <taxon>Rotifera</taxon>
        <taxon>Eurotatoria</taxon>
        <taxon>Bdelloidea</taxon>
        <taxon>Philodinida</taxon>
        <taxon>Philodinidae</taxon>
        <taxon>Rotaria</taxon>
    </lineage>
</organism>
<name>A0A8S3HM78_9BILA</name>
<comment type="caution">
    <text evidence="1">The sequence shown here is derived from an EMBL/GenBank/DDBJ whole genome shotgun (WGS) entry which is preliminary data.</text>
</comment>
<feature type="non-terminal residue" evidence="1">
    <location>
        <position position="84"/>
    </location>
</feature>
<evidence type="ECO:0000313" key="1">
    <source>
        <dbReference type="EMBL" id="CAF5184095.1"/>
    </source>
</evidence>
<sequence length="84" mass="9510">MFDSRGTNSELESNVEDGYSYSKGFVNQDKNTAEKLTIQARDKVALGKERSLLLQEQANYFVDTDDEFSLTVLEKLSQINQANI</sequence>
<evidence type="ECO:0000313" key="2">
    <source>
        <dbReference type="Proteomes" id="UP000681720"/>
    </source>
</evidence>
<reference evidence="1" key="1">
    <citation type="submission" date="2021-02" db="EMBL/GenBank/DDBJ databases">
        <authorList>
            <person name="Nowell W R."/>
        </authorList>
    </citation>
    <scope>NUCLEOTIDE SEQUENCE</scope>
</reference>
<proteinExistence type="predicted"/>
<dbReference type="Proteomes" id="UP000681720">
    <property type="component" value="Unassembled WGS sequence"/>
</dbReference>